<name>A0A1U7VV00_NICSY</name>
<accession>A0A1U7VV00</accession>
<organism evidence="1 2">
    <name type="scientific">Nicotiana sylvestris</name>
    <name type="common">Wood tobacco</name>
    <name type="synonym">South American tobacco</name>
    <dbReference type="NCBI Taxonomy" id="4096"/>
    <lineage>
        <taxon>Eukaryota</taxon>
        <taxon>Viridiplantae</taxon>
        <taxon>Streptophyta</taxon>
        <taxon>Embryophyta</taxon>
        <taxon>Tracheophyta</taxon>
        <taxon>Spermatophyta</taxon>
        <taxon>Magnoliopsida</taxon>
        <taxon>eudicotyledons</taxon>
        <taxon>Gunneridae</taxon>
        <taxon>Pentapetalae</taxon>
        <taxon>asterids</taxon>
        <taxon>lamiids</taxon>
        <taxon>Solanales</taxon>
        <taxon>Solanaceae</taxon>
        <taxon>Nicotianoideae</taxon>
        <taxon>Nicotianeae</taxon>
        <taxon>Nicotiana</taxon>
    </lineage>
</organism>
<keyword evidence="1" id="KW-1185">Reference proteome</keyword>
<sequence>MALGEDTSTTIGTSAGITIDHHYPLSTKIGLIGKVSNELLGGIVYKSSAHKVWTDLKDKFDKVDRSRIFYLHKDIATLSQGISSVSAYFSKLIDFWEEYDALILCPGCDCPESKSYFEHFEYQRLLQFLIGLNEIYSQPRSHILMMSPAPSVNKAYSMVVSEESQRALGKFSQSVDIGDGTALFTNRGTNSRNNYKPRRGNLFCDYCNYKGHTRDNYFKLHGYPTDFKTRKKAKGFPKKSMANATTHEEQQAITKQFTTTTSEEGQQVMSASTAISAQGMPITFTQEQYDQILKLINKDTSENSGFAGTTKTFITNEIVNSENWIVDSSVTNHMVHTRELLDKINTEILDNIPKIMQDLHSGKVKEIGKELERLYKLQHQKLKAKAANVQIQDHSVQEEDLRICLMECFIRILVFTQQNGVVERKQRHILEVARAIRLQCFLPLKVWGEYVQAIVYVINRLPLSVLSGKSSFEVVYGRVPSLQYMRTIGCLCFAKLVGEGDMFAARSIGVVLMGYSSSQKDSNVPDQATHPDDTSIQLDANNNGAEMQIASTHSLSLEYIQHQQPISLKQETSNYDGHQLRKLTRTTKEPVWMKDYICNGSLMRSEGKQVCKYPMQNYLTHTILSTKFQAYLSKITSTREPMNYDATASDSK</sequence>
<gene>
    <name evidence="2" type="primary">LOC104217241</name>
</gene>
<dbReference type="RefSeq" id="XP_009765735.1">
    <property type="nucleotide sequence ID" value="XM_009767433.1"/>
</dbReference>
<dbReference type="SUPFAM" id="SSF53098">
    <property type="entry name" value="Ribonuclease H-like"/>
    <property type="match status" value="1"/>
</dbReference>
<reference evidence="2" key="2">
    <citation type="submission" date="2025-08" db="UniProtKB">
        <authorList>
            <consortium name="RefSeq"/>
        </authorList>
    </citation>
    <scope>IDENTIFICATION</scope>
    <source>
        <tissue evidence="2">Leaf</tissue>
    </source>
</reference>
<evidence type="ECO:0000313" key="2">
    <source>
        <dbReference type="RefSeq" id="XP_009765735.1"/>
    </source>
</evidence>
<protein>
    <submittedName>
        <fullName evidence="2">Uncharacterized protein LOC104217241</fullName>
    </submittedName>
</protein>
<dbReference type="PANTHER" id="PTHR34222:SF82">
    <property type="entry name" value="CCHC-TYPE DOMAIN-CONTAINING PROTEIN"/>
    <property type="match status" value="1"/>
</dbReference>
<dbReference type="GO" id="GO:0003676">
    <property type="term" value="F:nucleic acid binding"/>
    <property type="evidence" value="ECO:0007669"/>
    <property type="project" value="InterPro"/>
</dbReference>
<dbReference type="Proteomes" id="UP000189701">
    <property type="component" value="Unplaced"/>
</dbReference>
<dbReference type="PANTHER" id="PTHR34222">
    <property type="entry name" value="GAG_PRE-INTEGRS DOMAIN-CONTAINING PROTEIN"/>
    <property type="match status" value="1"/>
</dbReference>
<dbReference type="InterPro" id="IPR036397">
    <property type="entry name" value="RNaseH_sf"/>
</dbReference>
<reference evidence="1" key="1">
    <citation type="journal article" date="2013" name="Genome Biol.">
        <title>Reference genomes and transcriptomes of Nicotiana sylvestris and Nicotiana tomentosiformis.</title>
        <authorList>
            <person name="Sierro N."/>
            <person name="Battey J.N."/>
            <person name="Ouadi S."/>
            <person name="Bovet L."/>
            <person name="Goepfert S."/>
            <person name="Bakaher N."/>
            <person name="Peitsch M.C."/>
            <person name="Ivanov N.V."/>
        </authorList>
    </citation>
    <scope>NUCLEOTIDE SEQUENCE [LARGE SCALE GENOMIC DNA]</scope>
</reference>
<dbReference type="AlphaFoldDB" id="A0A1U7VV00"/>
<dbReference type="Gene3D" id="3.30.420.10">
    <property type="entry name" value="Ribonuclease H-like superfamily/Ribonuclease H"/>
    <property type="match status" value="1"/>
</dbReference>
<evidence type="ECO:0000313" key="1">
    <source>
        <dbReference type="Proteomes" id="UP000189701"/>
    </source>
</evidence>
<dbReference type="eggNOG" id="KOG0017">
    <property type="taxonomic scope" value="Eukaryota"/>
</dbReference>
<proteinExistence type="predicted"/>
<dbReference type="InterPro" id="IPR012337">
    <property type="entry name" value="RNaseH-like_sf"/>
</dbReference>